<organism evidence="3 4">
    <name type="scientific">Suillus fuscotomentosus</name>
    <dbReference type="NCBI Taxonomy" id="1912939"/>
    <lineage>
        <taxon>Eukaryota</taxon>
        <taxon>Fungi</taxon>
        <taxon>Dikarya</taxon>
        <taxon>Basidiomycota</taxon>
        <taxon>Agaricomycotina</taxon>
        <taxon>Agaricomycetes</taxon>
        <taxon>Agaricomycetidae</taxon>
        <taxon>Boletales</taxon>
        <taxon>Suillineae</taxon>
        <taxon>Suillaceae</taxon>
        <taxon>Suillus</taxon>
    </lineage>
</organism>
<keyword evidence="2" id="KW-0732">Signal</keyword>
<feature type="transmembrane region" description="Helical" evidence="1">
    <location>
        <begin position="233"/>
        <end position="251"/>
    </location>
</feature>
<evidence type="ECO:0000256" key="1">
    <source>
        <dbReference type="SAM" id="Phobius"/>
    </source>
</evidence>
<feature type="transmembrane region" description="Helical" evidence="1">
    <location>
        <begin position="263"/>
        <end position="281"/>
    </location>
</feature>
<feature type="signal peptide" evidence="2">
    <location>
        <begin position="1"/>
        <end position="19"/>
    </location>
</feature>
<feature type="transmembrane region" description="Helical" evidence="1">
    <location>
        <begin position="83"/>
        <end position="101"/>
    </location>
</feature>
<dbReference type="RefSeq" id="XP_041222583.1">
    <property type="nucleotide sequence ID" value="XM_041377284.1"/>
</dbReference>
<keyword evidence="1" id="KW-1133">Transmembrane helix</keyword>
<gene>
    <name evidence="3" type="ORF">F5891DRAFT_983017</name>
</gene>
<feature type="chain" id="PRO_5042278403" evidence="2">
    <location>
        <begin position="20"/>
        <end position="384"/>
    </location>
</feature>
<evidence type="ECO:0000313" key="4">
    <source>
        <dbReference type="Proteomes" id="UP001195769"/>
    </source>
</evidence>
<evidence type="ECO:0000313" key="3">
    <source>
        <dbReference type="EMBL" id="KAG1897007.1"/>
    </source>
</evidence>
<keyword evidence="1" id="KW-0812">Transmembrane</keyword>
<comment type="caution">
    <text evidence="3">The sequence shown here is derived from an EMBL/GenBank/DDBJ whole genome shotgun (WGS) entry which is preliminary data.</text>
</comment>
<feature type="transmembrane region" description="Helical" evidence="1">
    <location>
        <begin position="43"/>
        <end position="63"/>
    </location>
</feature>
<dbReference type="PANTHER" id="PTHR35043:SF8">
    <property type="entry name" value="DUF4220 DOMAIN-CONTAINING PROTEIN"/>
    <property type="match status" value="1"/>
</dbReference>
<name>A0AAD4DZU5_9AGAM</name>
<feature type="transmembrane region" description="Helical" evidence="1">
    <location>
        <begin position="361"/>
        <end position="383"/>
    </location>
</feature>
<dbReference type="EMBL" id="JABBWK010000050">
    <property type="protein sequence ID" value="KAG1897007.1"/>
    <property type="molecule type" value="Genomic_DNA"/>
</dbReference>
<reference evidence="3" key="1">
    <citation type="journal article" date="2020" name="New Phytol.">
        <title>Comparative genomics reveals dynamic genome evolution in host specialist ectomycorrhizal fungi.</title>
        <authorList>
            <person name="Lofgren L.A."/>
            <person name="Nguyen N.H."/>
            <person name="Vilgalys R."/>
            <person name="Ruytinx J."/>
            <person name="Liao H.L."/>
            <person name="Branco S."/>
            <person name="Kuo A."/>
            <person name="LaButti K."/>
            <person name="Lipzen A."/>
            <person name="Andreopoulos W."/>
            <person name="Pangilinan J."/>
            <person name="Riley R."/>
            <person name="Hundley H."/>
            <person name="Na H."/>
            <person name="Barry K."/>
            <person name="Grigoriev I.V."/>
            <person name="Stajich J.E."/>
            <person name="Kennedy P.G."/>
        </authorList>
    </citation>
    <scope>NUCLEOTIDE SEQUENCE</scope>
    <source>
        <strain evidence="3">FC203</strain>
    </source>
</reference>
<dbReference type="AlphaFoldDB" id="A0AAD4DZU5"/>
<keyword evidence="4" id="KW-1185">Reference proteome</keyword>
<dbReference type="GeneID" id="64671582"/>
<dbReference type="Proteomes" id="UP001195769">
    <property type="component" value="Unassembled WGS sequence"/>
</dbReference>
<proteinExistence type="predicted"/>
<evidence type="ECO:0000256" key="2">
    <source>
        <dbReference type="SAM" id="SignalP"/>
    </source>
</evidence>
<sequence>MRLLVFFCIFLYIIGGIQAAPTTNTTNTTTSDSVKVPSFTTRTLWTIISSSVLTLFACIYSAIHPNIPSPKDSGSFLIIRRQLGMMIMALIAPEMIVTWAMRQSFSAHQVTRQFKESGYPNVGPESEEMNFVEAPATENRFTRLLLRLPFVRLLILWVTSWIELKQFESDSEDYTWTQTHSFFALMGGFMLYVDGEPYLTLRPEYILKLIRDECIDVPTITANQIHDKSKGNAISKALVMLQVAWFVMQLITRVVCHLETTQLEVGTLAFAVLSFLTYAMWWDKPLNVRCPHPVYWKSTVSRPEDHIDFSYRDEFARLRYLPQFFRPILELIGWVDIPTSRKLRVPTFDGSTTIEDSNKKVLRLAAVLMATIFGGIHSIMYFLI</sequence>
<accession>A0AAD4DZU5</accession>
<dbReference type="PANTHER" id="PTHR35043">
    <property type="entry name" value="TRANSCRIPTION FACTOR DOMAIN-CONTAINING PROTEIN"/>
    <property type="match status" value="1"/>
</dbReference>
<protein>
    <submittedName>
        <fullName evidence="3">Uncharacterized protein</fullName>
    </submittedName>
</protein>
<keyword evidence="1" id="KW-0472">Membrane</keyword>